<name>A0A844W1G6_9RHOB</name>
<accession>A0A844W1G6</accession>
<sequence>MLDFADDAWRGMSEAEQLWSLKSMGAEALCDVARTIKWDETSMGLIGWLSAQRDLDLGSAMTLFLNCDAGRFNHLPKDEVAEADRRRCGVLDAICQRVNCGFYLPDPRRPLDDDRGFKAWMTAQNQNRRSCGKGRWIFNPVMVAPMVSEIRFEARQRRKFVPASGRRPGLLGGLISPFFA</sequence>
<dbReference type="AlphaFoldDB" id="A0A844W1G6"/>
<organism evidence="1 2">
    <name type="scientific">Pseudooceanicola pacificus</name>
    <dbReference type="NCBI Taxonomy" id="2676438"/>
    <lineage>
        <taxon>Bacteria</taxon>
        <taxon>Pseudomonadati</taxon>
        <taxon>Pseudomonadota</taxon>
        <taxon>Alphaproteobacteria</taxon>
        <taxon>Rhodobacterales</taxon>
        <taxon>Paracoccaceae</taxon>
        <taxon>Pseudooceanicola</taxon>
    </lineage>
</organism>
<dbReference type="Proteomes" id="UP000443843">
    <property type="component" value="Unassembled WGS sequence"/>
</dbReference>
<comment type="caution">
    <text evidence="1">The sequence shown here is derived from an EMBL/GenBank/DDBJ whole genome shotgun (WGS) entry which is preliminary data.</text>
</comment>
<protein>
    <recommendedName>
        <fullName evidence="3">DUF4274 domain-containing protein</fullName>
    </recommendedName>
</protein>
<gene>
    <name evidence="1" type="ORF">GLS40_06145</name>
</gene>
<dbReference type="EMBL" id="WNXQ01000003">
    <property type="protein sequence ID" value="MWB77597.1"/>
    <property type="molecule type" value="Genomic_DNA"/>
</dbReference>
<keyword evidence="2" id="KW-1185">Reference proteome</keyword>
<proteinExistence type="predicted"/>
<dbReference type="RefSeq" id="WP_160381873.1">
    <property type="nucleotide sequence ID" value="NZ_WNXQ01000003.1"/>
</dbReference>
<evidence type="ECO:0000313" key="2">
    <source>
        <dbReference type="Proteomes" id="UP000443843"/>
    </source>
</evidence>
<evidence type="ECO:0008006" key="3">
    <source>
        <dbReference type="Google" id="ProtNLM"/>
    </source>
</evidence>
<reference evidence="1 2" key="1">
    <citation type="submission" date="2019-11" db="EMBL/GenBank/DDBJ databases">
        <title>Pseudooceanicola pacifica sp. nov., isolated from deep-sea sediment of the Pacific Ocean.</title>
        <authorList>
            <person name="Lyu L."/>
        </authorList>
    </citation>
    <scope>NUCLEOTIDE SEQUENCE [LARGE SCALE GENOMIC DNA]</scope>
    <source>
        <strain evidence="1 2">216_PA32_1</strain>
    </source>
</reference>
<evidence type="ECO:0000313" key="1">
    <source>
        <dbReference type="EMBL" id="MWB77597.1"/>
    </source>
</evidence>